<dbReference type="SUPFAM" id="SSF55681">
    <property type="entry name" value="Class II aaRS and biotin synthetases"/>
    <property type="match status" value="1"/>
</dbReference>
<keyword evidence="8" id="KW-0648">Protein biosynthesis</keyword>
<dbReference type="GO" id="GO:0004813">
    <property type="term" value="F:alanine-tRNA ligase activity"/>
    <property type="evidence" value="ECO:0007669"/>
    <property type="project" value="UniProtKB-EC"/>
</dbReference>
<evidence type="ECO:0000256" key="6">
    <source>
        <dbReference type="ARBA" id="ARBA00022840"/>
    </source>
</evidence>
<evidence type="ECO:0000256" key="9">
    <source>
        <dbReference type="ARBA" id="ARBA00023146"/>
    </source>
</evidence>
<dbReference type="EC" id="6.1.1.7" evidence="2"/>
<name>A0A3B0P956_MYCSY</name>
<keyword evidence="3" id="KW-0820">tRNA-binding</keyword>
<dbReference type="InterPro" id="IPR018165">
    <property type="entry name" value="Ala-tRNA-synth_IIc_core"/>
</dbReference>
<dbReference type="GO" id="GO:0000049">
    <property type="term" value="F:tRNA binding"/>
    <property type="evidence" value="ECO:0007669"/>
    <property type="project" value="UniProtKB-KW"/>
</dbReference>
<evidence type="ECO:0000256" key="5">
    <source>
        <dbReference type="ARBA" id="ARBA00022741"/>
    </source>
</evidence>
<evidence type="ECO:0000256" key="8">
    <source>
        <dbReference type="ARBA" id="ARBA00022917"/>
    </source>
</evidence>
<dbReference type="PANTHER" id="PTHR11777">
    <property type="entry name" value="ALANYL-TRNA SYNTHETASE"/>
    <property type="match status" value="1"/>
</dbReference>
<keyword evidence="7" id="KW-0694">RNA-binding</keyword>
<feature type="non-terminal residue" evidence="11">
    <location>
        <position position="76"/>
    </location>
</feature>
<evidence type="ECO:0000256" key="4">
    <source>
        <dbReference type="ARBA" id="ARBA00022598"/>
    </source>
</evidence>
<sequence>MANSQKSIRTNDIENVGITARHHTFFEMLGNFSIGDYFKKEAIEFATEFVLDVLKLDRSRLYFTYFHDDLETKNLW</sequence>
<evidence type="ECO:0000256" key="7">
    <source>
        <dbReference type="ARBA" id="ARBA00022884"/>
    </source>
</evidence>
<accession>A0A3B0P956</accession>
<evidence type="ECO:0000313" key="12">
    <source>
        <dbReference type="Proteomes" id="UP000259328"/>
    </source>
</evidence>
<organism evidence="11 12">
    <name type="scientific">Mycoplasmopsis synoviae</name>
    <name type="common">Mycoplasma synoviae</name>
    <dbReference type="NCBI Taxonomy" id="2109"/>
    <lineage>
        <taxon>Bacteria</taxon>
        <taxon>Bacillati</taxon>
        <taxon>Mycoplasmatota</taxon>
        <taxon>Mycoplasmoidales</taxon>
        <taxon>Metamycoplasmataceae</taxon>
        <taxon>Mycoplasmopsis</taxon>
    </lineage>
</organism>
<keyword evidence="5" id="KW-0547">Nucleotide-binding</keyword>
<evidence type="ECO:0000259" key="10">
    <source>
        <dbReference type="PROSITE" id="PS50860"/>
    </source>
</evidence>
<reference evidence="12" key="1">
    <citation type="submission" date="2018-06" db="EMBL/GenBank/DDBJ databases">
        <authorList>
            <consortium name="Pathogen Informatics"/>
        </authorList>
    </citation>
    <scope>NUCLEOTIDE SEQUENCE [LARGE SCALE GENOMIC DNA]</scope>
    <source>
        <strain evidence="12">NCTC10124</strain>
    </source>
</reference>
<dbReference type="PANTHER" id="PTHR11777:SF9">
    <property type="entry name" value="ALANINE--TRNA LIGASE, CYTOPLASMIC"/>
    <property type="match status" value="1"/>
</dbReference>
<dbReference type="PROSITE" id="PS50860">
    <property type="entry name" value="AA_TRNA_LIGASE_II_ALA"/>
    <property type="match status" value="1"/>
</dbReference>
<dbReference type="AlphaFoldDB" id="A0A3B0P956"/>
<comment type="similarity">
    <text evidence="1">Belongs to the class-II aminoacyl-tRNA synthetase family.</text>
</comment>
<evidence type="ECO:0000256" key="1">
    <source>
        <dbReference type="ARBA" id="ARBA00008226"/>
    </source>
</evidence>
<feature type="domain" description="Alanyl-transfer RNA synthetases family profile" evidence="10">
    <location>
        <begin position="1"/>
        <end position="76"/>
    </location>
</feature>
<dbReference type="InterPro" id="IPR050058">
    <property type="entry name" value="Ala-tRNA_ligase"/>
</dbReference>
<evidence type="ECO:0000256" key="3">
    <source>
        <dbReference type="ARBA" id="ARBA00022555"/>
    </source>
</evidence>
<dbReference type="GO" id="GO:0002161">
    <property type="term" value="F:aminoacyl-tRNA deacylase activity"/>
    <property type="evidence" value="ECO:0007669"/>
    <property type="project" value="TreeGrafter"/>
</dbReference>
<dbReference type="Pfam" id="PF01411">
    <property type="entry name" value="tRNA-synt_2c"/>
    <property type="match status" value="1"/>
</dbReference>
<dbReference type="InterPro" id="IPR045864">
    <property type="entry name" value="aa-tRNA-synth_II/BPL/LPL"/>
</dbReference>
<dbReference type="EMBL" id="LS991953">
    <property type="protein sequence ID" value="SYV93079.1"/>
    <property type="molecule type" value="Genomic_DNA"/>
</dbReference>
<dbReference type="Proteomes" id="UP000259328">
    <property type="component" value="Chromosome"/>
</dbReference>
<evidence type="ECO:0000256" key="2">
    <source>
        <dbReference type="ARBA" id="ARBA00013168"/>
    </source>
</evidence>
<keyword evidence="4 11" id="KW-0436">Ligase</keyword>
<dbReference type="InterPro" id="IPR018164">
    <property type="entry name" value="Ala-tRNA-synth_IIc_N"/>
</dbReference>
<dbReference type="Gene3D" id="3.30.930.10">
    <property type="entry name" value="Bira Bifunctional Protein, Domain 2"/>
    <property type="match status" value="1"/>
</dbReference>
<evidence type="ECO:0000313" key="11">
    <source>
        <dbReference type="EMBL" id="SYV93079.1"/>
    </source>
</evidence>
<keyword evidence="6" id="KW-0067">ATP-binding</keyword>
<gene>
    <name evidence="11" type="primary">alaS_1</name>
    <name evidence="11" type="ORF">NCTC10124_00808</name>
</gene>
<dbReference type="GO" id="GO:0006419">
    <property type="term" value="P:alanyl-tRNA aminoacylation"/>
    <property type="evidence" value="ECO:0007669"/>
    <property type="project" value="InterPro"/>
</dbReference>
<dbReference type="GO" id="GO:0005524">
    <property type="term" value="F:ATP binding"/>
    <property type="evidence" value="ECO:0007669"/>
    <property type="project" value="UniProtKB-KW"/>
</dbReference>
<proteinExistence type="inferred from homology"/>
<protein>
    <recommendedName>
        <fullName evidence="2">alanine--tRNA ligase</fullName>
        <ecNumber evidence="2">6.1.1.7</ecNumber>
    </recommendedName>
</protein>
<keyword evidence="9" id="KW-0030">Aminoacyl-tRNA synthetase</keyword>